<name>A0ABV4GGD7_9BRAD</name>
<evidence type="ECO:0000256" key="1">
    <source>
        <dbReference type="ARBA" id="ARBA00010641"/>
    </source>
</evidence>
<evidence type="ECO:0000313" key="7">
    <source>
        <dbReference type="EMBL" id="MEY9470334.1"/>
    </source>
</evidence>
<organism evidence="7 8">
    <name type="scientific">Bradyrhizobium yuanmingense</name>
    <dbReference type="NCBI Taxonomy" id="108015"/>
    <lineage>
        <taxon>Bacteria</taxon>
        <taxon>Pseudomonadati</taxon>
        <taxon>Pseudomonadota</taxon>
        <taxon>Alphaproteobacteria</taxon>
        <taxon>Hyphomicrobiales</taxon>
        <taxon>Nitrobacteraceae</taxon>
        <taxon>Bradyrhizobium</taxon>
    </lineage>
</organism>
<keyword evidence="3" id="KW-0731">Sigma factor</keyword>
<gene>
    <name evidence="7" type="ORF">ABH992_002733</name>
</gene>
<evidence type="ECO:0000256" key="4">
    <source>
        <dbReference type="ARBA" id="ARBA00023163"/>
    </source>
</evidence>
<dbReference type="InterPro" id="IPR039425">
    <property type="entry name" value="RNA_pol_sigma-70-like"/>
</dbReference>
<dbReference type="InterPro" id="IPR007627">
    <property type="entry name" value="RNA_pol_sigma70_r2"/>
</dbReference>
<dbReference type="InterPro" id="IPR013324">
    <property type="entry name" value="RNA_pol_sigma_r3/r4-like"/>
</dbReference>
<accession>A0ABV4GGD7</accession>
<comment type="similarity">
    <text evidence="1">Belongs to the sigma-70 factor family. ECF subfamily.</text>
</comment>
<reference evidence="7 8" key="1">
    <citation type="submission" date="2024-07" db="EMBL/GenBank/DDBJ databases">
        <title>Genomic Encyclopedia of Type Strains, Phase V (KMG-V): Genome sequencing to study the core and pangenomes of soil and plant-associated prokaryotes.</title>
        <authorList>
            <person name="Whitman W."/>
        </authorList>
    </citation>
    <scope>NUCLEOTIDE SEQUENCE [LARGE SCALE GENOMIC DNA]</scope>
    <source>
        <strain evidence="7 8">USDA 222</strain>
    </source>
</reference>
<evidence type="ECO:0000259" key="6">
    <source>
        <dbReference type="Pfam" id="PF08281"/>
    </source>
</evidence>
<evidence type="ECO:0000256" key="3">
    <source>
        <dbReference type="ARBA" id="ARBA00023082"/>
    </source>
</evidence>
<dbReference type="SUPFAM" id="SSF88946">
    <property type="entry name" value="Sigma2 domain of RNA polymerase sigma factors"/>
    <property type="match status" value="1"/>
</dbReference>
<dbReference type="InterPro" id="IPR013325">
    <property type="entry name" value="RNA_pol_sigma_r2"/>
</dbReference>
<dbReference type="Gene3D" id="1.10.1740.10">
    <property type="match status" value="1"/>
</dbReference>
<sequence length="218" mass="24151">MIAAIRALDVPIRAEAGLTRRFEARRSIGTSKGPKAKVDWADLIGRVASHHDREAFKRLFEHFAPRIKGLMQKAGCSPDEAEEIAQTAMFAVWRKAGLFDPATAGAAAWIFTIARNLRIDLLRRRARTDRLEAVSELPDAPDPAEPADAVISRGQDAARIESAIKQLSAEQIMVVRLSFIEERAHPEIASLLGIPLGTVKSRIRLAMNRLRDILDEDT</sequence>
<dbReference type="Pfam" id="PF04542">
    <property type="entry name" value="Sigma70_r2"/>
    <property type="match status" value="1"/>
</dbReference>
<evidence type="ECO:0000313" key="8">
    <source>
        <dbReference type="Proteomes" id="UP001565474"/>
    </source>
</evidence>
<proteinExistence type="inferred from homology"/>
<keyword evidence="4" id="KW-0804">Transcription</keyword>
<feature type="domain" description="RNA polymerase sigma-70 region 2" evidence="5">
    <location>
        <begin position="59"/>
        <end position="128"/>
    </location>
</feature>
<dbReference type="InterPro" id="IPR036388">
    <property type="entry name" value="WH-like_DNA-bd_sf"/>
</dbReference>
<dbReference type="SUPFAM" id="SSF88659">
    <property type="entry name" value="Sigma3 and sigma4 domains of RNA polymerase sigma factors"/>
    <property type="match status" value="1"/>
</dbReference>
<dbReference type="PANTHER" id="PTHR43133">
    <property type="entry name" value="RNA POLYMERASE ECF-TYPE SIGMA FACTO"/>
    <property type="match status" value="1"/>
</dbReference>
<dbReference type="EMBL" id="JBGBZN010000002">
    <property type="protein sequence ID" value="MEY9470334.1"/>
    <property type="molecule type" value="Genomic_DNA"/>
</dbReference>
<dbReference type="InterPro" id="IPR014284">
    <property type="entry name" value="RNA_pol_sigma-70_dom"/>
</dbReference>
<dbReference type="Gene3D" id="1.10.10.10">
    <property type="entry name" value="Winged helix-like DNA-binding domain superfamily/Winged helix DNA-binding domain"/>
    <property type="match status" value="1"/>
</dbReference>
<feature type="domain" description="RNA polymerase sigma factor 70 region 4 type 2" evidence="6">
    <location>
        <begin position="159"/>
        <end position="210"/>
    </location>
</feature>
<dbReference type="CDD" id="cd06171">
    <property type="entry name" value="Sigma70_r4"/>
    <property type="match status" value="1"/>
</dbReference>
<dbReference type="Proteomes" id="UP001565474">
    <property type="component" value="Unassembled WGS sequence"/>
</dbReference>
<comment type="caution">
    <text evidence="7">The sequence shown here is derived from an EMBL/GenBank/DDBJ whole genome shotgun (WGS) entry which is preliminary data.</text>
</comment>
<protein>
    <submittedName>
        <fullName evidence="7">RNA polymerase sigma factor (Sigma-70 family)</fullName>
    </submittedName>
</protein>
<keyword evidence="2" id="KW-0805">Transcription regulation</keyword>
<dbReference type="NCBIfam" id="TIGR02937">
    <property type="entry name" value="sigma70-ECF"/>
    <property type="match status" value="1"/>
</dbReference>
<dbReference type="PANTHER" id="PTHR43133:SF62">
    <property type="entry name" value="RNA POLYMERASE SIGMA FACTOR SIGZ"/>
    <property type="match status" value="1"/>
</dbReference>
<evidence type="ECO:0000256" key="2">
    <source>
        <dbReference type="ARBA" id="ARBA00023015"/>
    </source>
</evidence>
<keyword evidence="8" id="KW-1185">Reference proteome</keyword>
<evidence type="ECO:0000259" key="5">
    <source>
        <dbReference type="Pfam" id="PF04542"/>
    </source>
</evidence>
<dbReference type="InterPro" id="IPR013249">
    <property type="entry name" value="RNA_pol_sigma70_r4_t2"/>
</dbReference>
<dbReference type="Pfam" id="PF08281">
    <property type="entry name" value="Sigma70_r4_2"/>
    <property type="match status" value="1"/>
</dbReference>